<sequence>PAASLRELPHGARVQVAGAVICRQRPGTAKGFLFLSLEDETGIANVILPPDLFEAHRLLLSLEPFLLVEGNLEKALGPIQIRGEKIAALPVQDLPEPSSHDFH</sequence>
<gene>
    <name evidence="2" type="primary">dnaE</name>
    <name evidence="2" type="ORF">MAMC_00522</name>
</gene>
<evidence type="ECO:0000313" key="2">
    <source>
        <dbReference type="EMBL" id="VVM05380.1"/>
    </source>
</evidence>
<dbReference type="GO" id="GO:0003676">
    <property type="term" value="F:nucleic acid binding"/>
    <property type="evidence" value="ECO:0007669"/>
    <property type="project" value="InterPro"/>
</dbReference>
<comment type="caution">
    <text evidence="2">The sequence shown here is derived from an EMBL/GenBank/DDBJ whole genome shotgun (WGS) entry which is preliminary data.</text>
</comment>
<dbReference type="GO" id="GO:0003887">
    <property type="term" value="F:DNA-directed DNA polymerase activity"/>
    <property type="evidence" value="ECO:0007669"/>
    <property type="project" value="UniProtKB-EC"/>
</dbReference>
<keyword evidence="2" id="KW-0808">Transferase</keyword>
<dbReference type="InterPro" id="IPR012340">
    <property type="entry name" value="NA-bd_OB-fold"/>
</dbReference>
<evidence type="ECO:0000313" key="3">
    <source>
        <dbReference type="Proteomes" id="UP000381693"/>
    </source>
</evidence>
<feature type="domain" description="OB" evidence="1">
    <location>
        <begin position="14"/>
        <end position="86"/>
    </location>
</feature>
<proteinExistence type="predicted"/>
<organism evidence="2 3">
    <name type="scientific">Methylacidimicrobium cyclopophantes</name>
    <dbReference type="NCBI Taxonomy" id="1041766"/>
    <lineage>
        <taxon>Bacteria</taxon>
        <taxon>Pseudomonadati</taxon>
        <taxon>Verrucomicrobiota</taxon>
        <taxon>Methylacidimicrobium</taxon>
    </lineage>
</organism>
<dbReference type="Pfam" id="PF01336">
    <property type="entry name" value="tRNA_anti-codon"/>
    <property type="match status" value="1"/>
</dbReference>
<dbReference type="Proteomes" id="UP000381693">
    <property type="component" value="Unassembled WGS sequence"/>
</dbReference>
<keyword evidence="3" id="KW-1185">Reference proteome</keyword>
<keyword evidence="2" id="KW-0548">Nucleotidyltransferase</keyword>
<reference evidence="2" key="1">
    <citation type="submission" date="2019-09" db="EMBL/GenBank/DDBJ databases">
        <authorList>
            <person name="Cremers G."/>
        </authorList>
    </citation>
    <scope>NUCLEOTIDE SEQUENCE [LARGE SCALE GENOMIC DNA]</scope>
    <source>
        <strain evidence="2">3B</strain>
    </source>
</reference>
<dbReference type="AlphaFoldDB" id="A0A5E6MC78"/>
<dbReference type="EMBL" id="CABFUZ020000085">
    <property type="protein sequence ID" value="VVM05380.1"/>
    <property type="molecule type" value="Genomic_DNA"/>
</dbReference>
<dbReference type="OrthoDB" id="200308at2"/>
<dbReference type="RefSeq" id="WP_142524621.1">
    <property type="nucleotide sequence ID" value="NZ_CABFUZ020000085.1"/>
</dbReference>
<dbReference type="InterPro" id="IPR004365">
    <property type="entry name" value="NA-bd_OB_tRNA"/>
</dbReference>
<dbReference type="CDD" id="cd04485">
    <property type="entry name" value="DnaE_OBF"/>
    <property type="match status" value="1"/>
</dbReference>
<name>A0A5E6MC78_9BACT</name>
<feature type="non-terminal residue" evidence="2">
    <location>
        <position position="1"/>
    </location>
</feature>
<evidence type="ECO:0000259" key="1">
    <source>
        <dbReference type="Pfam" id="PF01336"/>
    </source>
</evidence>
<accession>A0A5E6MC78</accession>
<protein>
    <submittedName>
        <fullName evidence="2">Partial DNA polymerase III subunit alpha</fullName>
        <ecNumber evidence="2">2.7.7.7</ecNumber>
    </submittedName>
</protein>
<dbReference type="EC" id="2.7.7.7" evidence="2"/>
<dbReference type="Gene3D" id="2.40.50.140">
    <property type="entry name" value="Nucleic acid-binding proteins"/>
    <property type="match status" value="1"/>
</dbReference>